<evidence type="ECO:0000313" key="3">
    <source>
        <dbReference type="Proteomes" id="UP000820818"/>
    </source>
</evidence>
<proteinExistence type="predicted"/>
<dbReference type="Proteomes" id="UP000820818">
    <property type="component" value="Linkage Group LG1"/>
</dbReference>
<feature type="compositionally biased region" description="Basic and acidic residues" evidence="1">
    <location>
        <begin position="118"/>
        <end position="129"/>
    </location>
</feature>
<feature type="region of interest" description="Disordered" evidence="1">
    <location>
        <begin position="118"/>
        <end position="165"/>
    </location>
</feature>
<evidence type="ECO:0000256" key="1">
    <source>
        <dbReference type="SAM" id="MobiDB-lite"/>
    </source>
</evidence>
<dbReference type="EMBL" id="WJBH02000001">
    <property type="protein sequence ID" value="KAI9565075.1"/>
    <property type="molecule type" value="Genomic_DNA"/>
</dbReference>
<feature type="compositionally biased region" description="Acidic residues" evidence="1">
    <location>
        <begin position="130"/>
        <end position="153"/>
    </location>
</feature>
<name>A0AAD5LLU0_9CRUS</name>
<comment type="caution">
    <text evidence="2">The sequence shown here is derived from an EMBL/GenBank/DDBJ whole genome shotgun (WGS) entry which is preliminary data.</text>
</comment>
<accession>A0AAD5LLU0</accession>
<keyword evidence="3" id="KW-1185">Reference proteome</keyword>
<protein>
    <submittedName>
        <fullName evidence="2">Uncharacterized protein</fullName>
    </submittedName>
</protein>
<dbReference type="AlphaFoldDB" id="A0AAD5LLU0"/>
<sequence length="165" mass="18752">MYGIKNQKGQLKKQTVNEARLGLFTKVYQSTTKRPMSKVKGIDGSSLPPCKSVLQQQINRANCICSAWNFAFTLSPNVLSPKTSGWNIEKDDERNERYSVNWFEGDLAPQTLEEVLQKLKTTESEIREEANDDKEGDDEDESEQESDEDESASEEEKHCSTHLLC</sequence>
<organism evidence="2 3">
    <name type="scientific">Daphnia sinensis</name>
    <dbReference type="NCBI Taxonomy" id="1820382"/>
    <lineage>
        <taxon>Eukaryota</taxon>
        <taxon>Metazoa</taxon>
        <taxon>Ecdysozoa</taxon>
        <taxon>Arthropoda</taxon>
        <taxon>Crustacea</taxon>
        <taxon>Branchiopoda</taxon>
        <taxon>Diplostraca</taxon>
        <taxon>Cladocera</taxon>
        <taxon>Anomopoda</taxon>
        <taxon>Daphniidae</taxon>
        <taxon>Daphnia</taxon>
        <taxon>Daphnia similis group</taxon>
    </lineage>
</organism>
<gene>
    <name evidence="2" type="ORF">GHT06_008825</name>
</gene>
<reference evidence="2 3" key="1">
    <citation type="submission" date="2022-05" db="EMBL/GenBank/DDBJ databases">
        <title>A multi-omics perspective on studying reproductive biology in Daphnia sinensis.</title>
        <authorList>
            <person name="Jia J."/>
        </authorList>
    </citation>
    <scope>NUCLEOTIDE SEQUENCE [LARGE SCALE GENOMIC DNA]</scope>
    <source>
        <strain evidence="2 3">WSL</strain>
    </source>
</reference>
<evidence type="ECO:0000313" key="2">
    <source>
        <dbReference type="EMBL" id="KAI9565075.1"/>
    </source>
</evidence>